<evidence type="ECO:0000313" key="3">
    <source>
        <dbReference type="Proteomes" id="UP000536624"/>
    </source>
</evidence>
<name>A0A7X5XCM3_STRMQ</name>
<dbReference type="InterPro" id="IPR003018">
    <property type="entry name" value="GAF"/>
</dbReference>
<organism evidence="2 3">
    <name type="scientific">Streptomyces malaysiensis</name>
    <dbReference type="NCBI Taxonomy" id="92644"/>
    <lineage>
        <taxon>Bacteria</taxon>
        <taxon>Bacillati</taxon>
        <taxon>Actinomycetota</taxon>
        <taxon>Actinomycetes</taxon>
        <taxon>Kitasatosporales</taxon>
        <taxon>Streptomycetaceae</taxon>
        <taxon>Streptomyces</taxon>
        <taxon>Streptomyces violaceusniger group</taxon>
    </lineage>
</organism>
<feature type="domain" description="GAF" evidence="1">
    <location>
        <begin position="34"/>
        <end position="125"/>
    </location>
</feature>
<dbReference type="SUPFAM" id="SSF55781">
    <property type="entry name" value="GAF domain-like"/>
    <property type="match status" value="1"/>
</dbReference>
<reference evidence="2 3" key="1">
    <citation type="submission" date="2020-02" db="EMBL/GenBank/DDBJ databases">
        <title>Streptomyces malaysiensis DSM14702 (JHCC583434, PFL_A843) Genome sequencing and assembly.</title>
        <authorList>
            <person name="Samborskyy M."/>
        </authorList>
    </citation>
    <scope>NUCLEOTIDE SEQUENCE [LARGE SCALE GENOMIC DNA]</scope>
    <source>
        <strain evidence="2 3">DSM 14702</strain>
    </source>
</reference>
<gene>
    <name evidence="2" type="ORF">SMALB_8966</name>
</gene>
<evidence type="ECO:0000259" key="1">
    <source>
        <dbReference type="Pfam" id="PF13185"/>
    </source>
</evidence>
<dbReference type="Proteomes" id="UP000536624">
    <property type="component" value="Unassembled WGS sequence"/>
</dbReference>
<comment type="caution">
    <text evidence="2">The sequence shown here is derived from an EMBL/GenBank/DDBJ whole genome shotgun (WGS) entry which is preliminary data.</text>
</comment>
<evidence type="ECO:0000313" key="2">
    <source>
        <dbReference type="EMBL" id="NIY70784.1"/>
    </source>
</evidence>
<dbReference type="EMBL" id="JAALLH010000003">
    <property type="protein sequence ID" value="NIY70784.1"/>
    <property type="molecule type" value="Genomic_DNA"/>
</dbReference>
<proteinExistence type="predicted"/>
<sequence length="202" mass="21426">MAGPGEAGWAASPTAFGTLNLEHVVGNRTGLLRGLEVPPGTGLTGKVHRAGGPDWVDDYFRSSKITHRFDEYIRAEGLRRVLAVPLLHNGSTIAVLALGRRADGAFGDRDVERVSALAAQAALAVSVAERARLAREIVVHQERERIAAALHDSVGALLFAIGSGVQDLADSAQGDRALGNGWRDCDDRPPTRAVHCANRCVP</sequence>
<accession>A0A7X5XCM3</accession>
<dbReference type="AlphaFoldDB" id="A0A7X5XCM3"/>
<dbReference type="Gene3D" id="3.30.450.40">
    <property type="match status" value="1"/>
</dbReference>
<dbReference type="Pfam" id="PF13185">
    <property type="entry name" value="GAF_2"/>
    <property type="match status" value="1"/>
</dbReference>
<protein>
    <submittedName>
        <fullName evidence="2">LuxR family transcriptional regulator</fullName>
    </submittedName>
</protein>
<dbReference type="InterPro" id="IPR029016">
    <property type="entry name" value="GAF-like_dom_sf"/>
</dbReference>